<evidence type="ECO:0000256" key="2">
    <source>
        <dbReference type="ARBA" id="ARBA00022801"/>
    </source>
</evidence>
<evidence type="ECO:0000313" key="8">
    <source>
        <dbReference type="Proteomes" id="UP000184212"/>
    </source>
</evidence>
<comment type="similarity">
    <text evidence="1">Belongs to the carbon-nitrogen hydrolase superfamily. NIT1/NIT2 family.</text>
</comment>
<evidence type="ECO:0000256" key="4">
    <source>
        <dbReference type="ARBA" id="ARBA00052904"/>
    </source>
</evidence>
<dbReference type="Proteomes" id="UP000184212">
    <property type="component" value="Unassembled WGS sequence"/>
</dbReference>
<feature type="domain" description="CN hydrolase" evidence="6">
    <location>
        <begin position="4"/>
        <end position="242"/>
    </location>
</feature>
<reference evidence="7 8" key="1">
    <citation type="submission" date="2016-11" db="EMBL/GenBank/DDBJ databases">
        <authorList>
            <person name="Jaros S."/>
            <person name="Januszkiewicz K."/>
            <person name="Wedrychowicz H."/>
        </authorList>
    </citation>
    <scope>NUCLEOTIDE SEQUENCE [LARGE SCALE GENOMIC DNA]</scope>
    <source>
        <strain evidence="7 8">DSM 24574</strain>
    </source>
</reference>
<dbReference type="PROSITE" id="PS50263">
    <property type="entry name" value="CN_HYDROLASE"/>
    <property type="match status" value="1"/>
</dbReference>
<dbReference type="GO" id="GO:0106008">
    <property type="term" value="F:2-oxoglutaramate amidase activity"/>
    <property type="evidence" value="ECO:0007669"/>
    <property type="project" value="TreeGrafter"/>
</dbReference>
<evidence type="ECO:0000313" key="7">
    <source>
        <dbReference type="EMBL" id="SHG98618.1"/>
    </source>
</evidence>
<dbReference type="EC" id="3.5.1.3" evidence="3"/>
<dbReference type="InterPro" id="IPR036526">
    <property type="entry name" value="C-N_Hydrolase_sf"/>
</dbReference>
<evidence type="ECO:0000259" key="6">
    <source>
        <dbReference type="PROSITE" id="PS50263"/>
    </source>
</evidence>
<proteinExistence type="inferred from homology"/>
<accession>A0A1M5PA27</accession>
<organism evidence="7 8">
    <name type="scientific">Chryseolinea serpens</name>
    <dbReference type="NCBI Taxonomy" id="947013"/>
    <lineage>
        <taxon>Bacteria</taxon>
        <taxon>Pseudomonadati</taxon>
        <taxon>Bacteroidota</taxon>
        <taxon>Cytophagia</taxon>
        <taxon>Cytophagales</taxon>
        <taxon>Fulvivirgaceae</taxon>
        <taxon>Chryseolinea</taxon>
    </lineage>
</organism>
<gene>
    <name evidence="7" type="ORF">SAMN04488109_2761</name>
</gene>
<name>A0A1M5PA27_9BACT</name>
<evidence type="ECO:0000256" key="1">
    <source>
        <dbReference type="ARBA" id="ARBA00010613"/>
    </source>
</evidence>
<dbReference type="FunFam" id="3.60.110.10:FF:000004">
    <property type="entry name" value="Carbon-nitrogen hydrolase"/>
    <property type="match status" value="1"/>
</dbReference>
<dbReference type="SUPFAM" id="SSF56317">
    <property type="entry name" value="Carbon-nitrogen hydrolase"/>
    <property type="match status" value="1"/>
</dbReference>
<protein>
    <recommendedName>
        <fullName evidence="5">Omega-amidase YafV</fullName>
        <ecNumber evidence="3">3.5.1.3</ecNumber>
    </recommendedName>
</protein>
<dbReference type="EMBL" id="FQWQ01000001">
    <property type="protein sequence ID" value="SHG98618.1"/>
    <property type="molecule type" value="Genomic_DNA"/>
</dbReference>
<dbReference type="RefSeq" id="WP_073134505.1">
    <property type="nucleotide sequence ID" value="NZ_FQWQ01000001.1"/>
</dbReference>
<sequence length="276" mass="32004">MHDLKITLIQSDIHWEDVDANLSAFEEKIWQITGSTDVIVLPEMFTTGFTMSAQKYAEHMNMRTFKWMKQMADQTGALILGSYIVTVHDRYYNRLLWMEPGGNFKTYDKRHLFRMANEHKTYAPGESLLIGTWRGWRLCPLVCYDLRFPVWSRNKWDLTSKRLSYDAAIYVANWPITRIDAWDTLLKARAIENLSYIVGVNRIGQDGQGIEYNGHSSVIGPKGDTIYTNEGMEAIRTTELSANALQAFRDRFPAFMDADDFTIEFEEYEESDYLPG</sequence>
<dbReference type="Gene3D" id="3.60.110.10">
    <property type="entry name" value="Carbon-nitrogen hydrolase"/>
    <property type="match status" value="1"/>
</dbReference>
<dbReference type="PANTHER" id="PTHR47799">
    <property type="entry name" value="OMEGA-AMIDASE YAFV"/>
    <property type="match status" value="1"/>
</dbReference>
<dbReference type="InterPro" id="IPR003010">
    <property type="entry name" value="C-N_Hydrolase"/>
</dbReference>
<evidence type="ECO:0000256" key="5">
    <source>
        <dbReference type="ARBA" id="ARBA00072139"/>
    </source>
</evidence>
<dbReference type="OrthoDB" id="9811121at2"/>
<dbReference type="InterPro" id="IPR052737">
    <property type="entry name" value="Omega-amidase_YafV"/>
</dbReference>
<dbReference type="CDD" id="cd07575">
    <property type="entry name" value="Xc-1258_like"/>
    <property type="match status" value="1"/>
</dbReference>
<keyword evidence="8" id="KW-1185">Reference proteome</keyword>
<comment type="catalytic activity">
    <reaction evidence="4">
        <text>a monoamide of a dicarboxylate + H2O = a dicarboxylate + NH4(+)</text>
        <dbReference type="Rhea" id="RHEA:11716"/>
        <dbReference type="ChEBI" id="CHEBI:15377"/>
        <dbReference type="ChEBI" id="CHEBI:28938"/>
        <dbReference type="ChEBI" id="CHEBI:28965"/>
        <dbReference type="ChEBI" id="CHEBI:77450"/>
        <dbReference type="EC" id="3.5.1.3"/>
    </reaction>
</comment>
<keyword evidence="2 7" id="KW-0378">Hydrolase</keyword>
<dbReference type="STRING" id="947013.SAMN04488109_2761"/>
<evidence type="ECO:0000256" key="3">
    <source>
        <dbReference type="ARBA" id="ARBA00039118"/>
    </source>
</evidence>
<dbReference type="PANTHER" id="PTHR47799:SF1">
    <property type="entry name" value="OMEGA-AMIDASE YAFV"/>
    <property type="match status" value="1"/>
</dbReference>
<dbReference type="GO" id="GO:0050152">
    <property type="term" value="F:omega-amidase activity"/>
    <property type="evidence" value="ECO:0007669"/>
    <property type="project" value="UniProtKB-EC"/>
</dbReference>
<dbReference type="AlphaFoldDB" id="A0A1M5PA27"/>
<dbReference type="NCBIfam" id="NF007757">
    <property type="entry name" value="PRK10438.1"/>
    <property type="match status" value="1"/>
</dbReference>
<dbReference type="Pfam" id="PF00795">
    <property type="entry name" value="CN_hydrolase"/>
    <property type="match status" value="1"/>
</dbReference>